<keyword evidence="6" id="KW-0325">Glycoprotein</keyword>
<dbReference type="PANTHER" id="PTHR24269">
    <property type="entry name" value="KREMEN PROTEIN"/>
    <property type="match status" value="1"/>
</dbReference>
<evidence type="ECO:0000256" key="6">
    <source>
        <dbReference type="ARBA" id="ARBA00023180"/>
    </source>
</evidence>
<keyword evidence="4" id="KW-1133">Transmembrane helix</keyword>
<dbReference type="SMART" id="SM00321">
    <property type="entry name" value="WSC"/>
    <property type="match status" value="2"/>
</dbReference>
<evidence type="ECO:0000313" key="10">
    <source>
        <dbReference type="WBParaSite" id="maker-uti_cns_0012486-snap-gene-0.4-mRNA-1"/>
    </source>
</evidence>
<keyword evidence="9" id="KW-1185">Reference proteome</keyword>
<dbReference type="GO" id="GO:0005886">
    <property type="term" value="C:plasma membrane"/>
    <property type="evidence" value="ECO:0007669"/>
    <property type="project" value="TreeGrafter"/>
</dbReference>
<reference evidence="10" key="1">
    <citation type="submission" date="2016-11" db="UniProtKB">
        <authorList>
            <consortium name="WormBaseParasite"/>
        </authorList>
    </citation>
    <scope>IDENTIFICATION</scope>
</reference>
<comment type="subcellular location">
    <subcellularLocation>
        <location evidence="1">Membrane</location>
        <topology evidence="1">Single-pass membrane protein</topology>
    </subcellularLocation>
</comment>
<evidence type="ECO:0000256" key="7">
    <source>
        <dbReference type="SAM" id="MobiDB-lite"/>
    </source>
</evidence>
<evidence type="ECO:0000259" key="8">
    <source>
        <dbReference type="PROSITE" id="PS51212"/>
    </source>
</evidence>
<evidence type="ECO:0000256" key="1">
    <source>
        <dbReference type="ARBA" id="ARBA00004167"/>
    </source>
</evidence>
<keyword evidence="3" id="KW-0732">Signal</keyword>
<organism evidence="9 10">
    <name type="scientific">Macrostomum lignano</name>
    <dbReference type="NCBI Taxonomy" id="282301"/>
    <lineage>
        <taxon>Eukaryota</taxon>
        <taxon>Metazoa</taxon>
        <taxon>Spiralia</taxon>
        <taxon>Lophotrochozoa</taxon>
        <taxon>Platyhelminthes</taxon>
        <taxon>Rhabditophora</taxon>
        <taxon>Macrostomorpha</taxon>
        <taxon>Macrostomida</taxon>
        <taxon>Macrostomidae</taxon>
        <taxon>Macrostomum</taxon>
    </lineage>
</organism>
<dbReference type="Pfam" id="PF01822">
    <property type="entry name" value="WSC"/>
    <property type="match status" value="2"/>
</dbReference>
<feature type="domain" description="WSC" evidence="8">
    <location>
        <begin position="325"/>
        <end position="432"/>
    </location>
</feature>
<evidence type="ECO:0000256" key="4">
    <source>
        <dbReference type="ARBA" id="ARBA00022989"/>
    </source>
</evidence>
<name>A0A1I8IFZ0_9PLAT</name>
<keyword evidence="2" id="KW-0812">Transmembrane</keyword>
<keyword evidence="5" id="KW-0472">Membrane</keyword>
<dbReference type="InterPro" id="IPR051836">
    <property type="entry name" value="Kremen_rcpt"/>
</dbReference>
<dbReference type="PANTHER" id="PTHR24269:SF16">
    <property type="entry name" value="PROTEIN SLG1"/>
    <property type="match status" value="1"/>
</dbReference>
<evidence type="ECO:0000256" key="2">
    <source>
        <dbReference type="ARBA" id="ARBA00022692"/>
    </source>
</evidence>
<accession>A0A1I8IFZ0</accession>
<evidence type="ECO:0000256" key="5">
    <source>
        <dbReference type="ARBA" id="ARBA00023136"/>
    </source>
</evidence>
<feature type="domain" description="WSC" evidence="8">
    <location>
        <begin position="96"/>
        <end position="206"/>
    </location>
</feature>
<protein>
    <submittedName>
        <fullName evidence="10">WSC domain-containing protein</fullName>
    </submittedName>
</protein>
<dbReference type="Proteomes" id="UP000095280">
    <property type="component" value="Unplaced"/>
</dbReference>
<feature type="region of interest" description="Disordered" evidence="7">
    <location>
        <begin position="751"/>
        <end position="782"/>
    </location>
</feature>
<feature type="region of interest" description="Disordered" evidence="7">
    <location>
        <begin position="671"/>
        <end position="706"/>
    </location>
</feature>
<proteinExistence type="predicted"/>
<sequence>MLTTAAGQTENSTYWSQEATVTFECLAACHRSPDCLACAFVQSSRMCRLLRFAAVPSEVASEAQWVWAMQLTFQKLLAALLSLVSLLVSAQLVVKSVNYIGCFVDLNDSSRDLTGLSGITRIGPFSQINPAGSHLFRFDMTIGRCVRLCSLGRFRYLGLQATGFCSCSRSHGSHGPASETECNRNCTGHARQICGGLLRNSIYELAYKDATGGFKTLPAASQPLVSDPGFSASTHWSLPAAVSLECLAACHRSPNCLACAFVQSSRMCRLLRFAAVPSEVASEAQWLEAARPLAPGPGSRMLHPLLLLVLAALSTMANAQATISHSNYIGCYVDGDDTSRDLTGMAPFSTFASTSVGSGILYRPDMTVSMCGRICALGRFRYFALQATAFCSCDSTYGSHGSAAEADCYQDCAGNASEKCGGPYRNSIYENVYQPVGSKFTKAASSSNSIVKNAGQSILTHWNDTSPSANGQIKCAATCQRNPTCLGYAFGQSSRTCWLTTFALAPPIVAGEKVKSCCQRVSNRAPQRGVGRSGVAQQEVHMYRKVRLALLNGPREVYKQQDGQQLSVRISWPAGAGWWTGVVAGPSGAGLGPDSLVSSKGRTEQLRARRVHLPLQSGHRRSSLGVVQLDDFYHRLSQPSSPLAVGQSIGLKDSPDGWVACQGRALKSRTYEKREDPTRSRARMQNRRERLTAAAPEGSSKSAMRQSVRATVRACTDVAQLLGRPQCEGQRDGRTAAKGPEAVAQKHLTAPAQDPLGLAGDLAGHSGESHEAAHPAGPHEGAGETVRAAVAGGQAFKSHGGLLAPVNPPDQHFEHGLRVVSGALLNIAASTVARRNTLHSRPADALAPIAQTEVTKSAHGAGATAELDGHVVSVKDASCKVNIIGSKHCHTRQPVQVSMRAVTESVQAAVHVVNELHNGLTEHRGSCQESNSRSYSVYSFTQTHWASLATSLGTAANLMRRHIRLDCTKAQARQSGLRWQAARHSKATVASWLHGSVQSVAVAAEAEGSCLQTEVAKSAQGAEAAAALDGDGGHIEKVGELYLIGSGSEARAKNCCGVLCMTASPSSSFLLLRTATRVVARFLQRWRKHCRSEQPQGATVSPAAAQPPSLHIDEQIVALHFVPGANVDGFDSAGDWRGDHQLHLHGGHHHERLALLNHIVRLHLDVEDLARHRGTDGALDGGLGLGTDDHSLLAVQLEEALALARLVRLGHGQRLDVDGLAALQVELQLLGNLRALEEHAGLQLADRPVLLADRREVVEHARIKSGANHVFVADLLVAEFLLQAGPQSVEVQRRQLGARPAGEARLPALQDAAGQLLGEAANRLADQAVEEFHHRGGEGQLGGLVDDVLLGQVVGHHELGQVAHDLRAGSHLEGSRSILVGFGKFLLDQLKLVGQAQADRLELQVGVLATWDLVFVHVRVAAAHGAGALKVGVQPPAGAGSCCRQDTKAPIDGCEVMPLMESTAQSMMSAPASAQASSVATPAPAVSWVCTCSGWSGKAFFKAPMRARAPAGFNRPAMSLTARMCVPDSTSWSAVFSVAHGSLDNSASLPHGVHADFHIRNIVKRVEHAENVHAGFHGLVAELVHHIVRIVGVANSAGAAQQHLEGDVGHLLAQLLQPLPGALVQEPHGHVEGCAAPALQRQQAGQISGRVGRDFQ</sequence>
<dbReference type="PROSITE" id="PS51212">
    <property type="entry name" value="WSC"/>
    <property type="match status" value="2"/>
</dbReference>
<dbReference type="InterPro" id="IPR002889">
    <property type="entry name" value="WSC_carb-bd"/>
</dbReference>
<dbReference type="WBParaSite" id="maker-uti_cns_0012486-snap-gene-0.4-mRNA-1">
    <property type="protein sequence ID" value="maker-uti_cns_0012486-snap-gene-0.4-mRNA-1"/>
    <property type="gene ID" value="maker-uti_cns_0012486-snap-gene-0.4"/>
</dbReference>
<evidence type="ECO:0000256" key="3">
    <source>
        <dbReference type="ARBA" id="ARBA00022729"/>
    </source>
</evidence>
<evidence type="ECO:0000313" key="9">
    <source>
        <dbReference type="Proteomes" id="UP000095280"/>
    </source>
</evidence>